<organism evidence="2 3">
    <name type="scientific">Streptomyces olivaceus</name>
    <dbReference type="NCBI Taxonomy" id="47716"/>
    <lineage>
        <taxon>Bacteria</taxon>
        <taxon>Bacillati</taxon>
        <taxon>Actinomycetota</taxon>
        <taxon>Actinomycetes</taxon>
        <taxon>Kitasatosporales</taxon>
        <taxon>Streptomycetaceae</taxon>
        <taxon>Streptomyces</taxon>
    </lineage>
</organism>
<gene>
    <name evidence="2" type="ORF">KVH32_05935</name>
</gene>
<name>A0ABS7VZV0_STROV</name>
<keyword evidence="2" id="KW-0808">Transferase</keyword>
<dbReference type="InterPro" id="IPR050861">
    <property type="entry name" value="Dihydroxyacetone_Kinase"/>
</dbReference>
<dbReference type="Proteomes" id="UP000758701">
    <property type="component" value="Unassembled WGS sequence"/>
</dbReference>
<sequence length="335" mass="34758">MNSLFLPSEKPVEEALSGLALAHPGLLTLHEDPLYVTARERHPDRRVGLVSGGGSGHEPLHTGFVGAGMLDAAVPGRVFASPHNRQIYEASKAVAGPDGVLHVVKNYTGDRINFGIAAERLRADGIPVARVLIDDDLATESDQTATGRRGTGATVIVEKLLGGAADAGAGLDELAGLGARIAAASRSVAVAARAQTSPARGGEAFPLPAGTLEYGVGIHGERAATTVEHPGFEQLVDRMTHQVADALPAGARSVLLLVGGLGATTLLELHAVHARVSRLLGERGLDVAGRLVGTYVPALDMSGFSLTMTALRDDWAAHWHAPARTVAFPAQEAVR</sequence>
<dbReference type="Gene3D" id="3.30.1180.20">
    <property type="entry name" value="Dihydroxyacetone kinase, domain 2"/>
    <property type="match status" value="1"/>
</dbReference>
<dbReference type="SUPFAM" id="SSF82549">
    <property type="entry name" value="DAK1/DegV-like"/>
    <property type="match status" value="1"/>
</dbReference>
<keyword evidence="3" id="KW-1185">Reference proteome</keyword>
<dbReference type="PANTHER" id="PTHR28629">
    <property type="entry name" value="TRIOKINASE/FMN CYCLASE"/>
    <property type="match status" value="1"/>
</dbReference>
<dbReference type="EMBL" id="JAHSTP010000002">
    <property type="protein sequence ID" value="MBZ6150708.1"/>
    <property type="molecule type" value="Genomic_DNA"/>
</dbReference>
<dbReference type="RefSeq" id="WP_224309149.1">
    <property type="nucleotide sequence ID" value="NZ_JAHSST010000002.1"/>
</dbReference>
<dbReference type="PANTHER" id="PTHR28629:SF4">
    <property type="entry name" value="TRIOKINASE_FMN CYCLASE"/>
    <property type="match status" value="1"/>
</dbReference>
<evidence type="ECO:0000313" key="2">
    <source>
        <dbReference type="EMBL" id="MBZ6150708.1"/>
    </source>
</evidence>
<protein>
    <submittedName>
        <fullName evidence="2">Dihydroxyacetone kinase subunit DhaK</fullName>
    </submittedName>
</protein>
<dbReference type="Gene3D" id="3.40.50.10440">
    <property type="entry name" value="Dihydroxyacetone kinase, domain 1"/>
    <property type="match status" value="1"/>
</dbReference>
<keyword evidence="2" id="KW-0418">Kinase</keyword>
<dbReference type="GO" id="GO:0016301">
    <property type="term" value="F:kinase activity"/>
    <property type="evidence" value="ECO:0007669"/>
    <property type="project" value="UniProtKB-KW"/>
</dbReference>
<proteinExistence type="predicted"/>
<accession>A0ABS7VZV0</accession>
<dbReference type="InterPro" id="IPR004006">
    <property type="entry name" value="DhaK_dom"/>
</dbReference>
<reference evidence="2 3" key="1">
    <citation type="submission" date="2021-06" db="EMBL/GenBank/DDBJ databases">
        <title>Ecological speciation of a Streptomyces species isolated from different habitats and geographic origins.</title>
        <authorList>
            <person name="Wang J."/>
        </authorList>
    </citation>
    <scope>NUCLEOTIDE SEQUENCE [LARGE SCALE GENOMIC DNA]</scope>
    <source>
        <strain evidence="2 3">FXJ8.012</strain>
    </source>
</reference>
<feature type="domain" description="DhaK" evidence="1">
    <location>
        <begin position="7"/>
        <end position="328"/>
    </location>
</feature>
<comment type="caution">
    <text evidence="2">The sequence shown here is derived from an EMBL/GenBank/DDBJ whole genome shotgun (WGS) entry which is preliminary data.</text>
</comment>
<evidence type="ECO:0000313" key="3">
    <source>
        <dbReference type="Proteomes" id="UP000758701"/>
    </source>
</evidence>
<dbReference type="PROSITE" id="PS51481">
    <property type="entry name" value="DHAK"/>
    <property type="match status" value="1"/>
</dbReference>
<evidence type="ECO:0000259" key="1">
    <source>
        <dbReference type="PROSITE" id="PS51481"/>
    </source>
</evidence>
<dbReference type="Pfam" id="PF02733">
    <property type="entry name" value="Dak1"/>
    <property type="match status" value="1"/>
</dbReference>